<protein>
    <submittedName>
        <fullName evidence="2">Uncharacterized protein</fullName>
    </submittedName>
</protein>
<accession>A0ABQ9NLH4</accession>
<evidence type="ECO:0000313" key="2">
    <source>
        <dbReference type="EMBL" id="KAJ9661079.1"/>
    </source>
</evidence>
<proteinExistence type="predicted"/>
<organism evidence="2 3">
    <name type="scientific">Coniosporium apollinis</name>
    <dbReference type="NCBI Taxonomy" id="61459"/>
    <lineage>
        <taxon>Eukaryota</taxon>
        <taxon>Fungi</taxon>
        <taxon>Dikarya</taxon>
        <taxon>Ascomycota</taxon>
        <taxon>Pezizomycotina</taxon>
        <taxon>Dothideomycetes</taxon>
        <taxon>Dothideomycetes incertae sedis</taxon>
        <taxon>Coniosporium</taxon>
    </lineage>
</organism>
<name>A0ABQ9NLH4_9PEZI</name>
<reference evidence="2" key="1">
    <citation type="submission" date="2022-10" db="EMBL/GenBank/DDBJ databases">
        <title>Culturing micro-colonial fungi from biological soil crusts in the Mojave desert and describing Neophaeococcomyces mojavensis, and introducing the new genera and species Taxawa tesnikishii.</title>
        <authorList>
            <person name="Kurbessoian T."/>
            <person name="Stajich J.E."/>
        </authorList>
    </citation>
    <scope>NUCLEOTIDE SEQUENCE</scope>
    <source>
        <strain evidence="2">TK_1</strain>
    </source>
</reference>
<feature type="transmembrane region" description="Helical" evidence="1">
    <location>
        <begin position="29"/>
        <end position="50"/>
    </location>
</feature>
<comment type="caution">
    <text evidence="2">The sequence shown here is derived from an EMBL/GenBank/DDBJ whole genome shotgun (WGS) entry which is preliminary data.</text>
</comment>
<feature type="transmembrane region" description="Helical" evidence="1">
    <location>
        <begin position="107"/>
        <end position="134"/>
    </location>
</feature>
<sequence length="261" mass="29773">MLKMQSLKITSRAGTRLKSTRAPWDCQNAILFVYTLLAIGLFVQSSNWIYRDYEAVYANIKDLNSTLTTYTAVEHNNASVDQNVLRQISYITSTAIFSEPLQPTKPWLACMFAATITGFILSLLFIATAALTLLPSIPAAPSACYSAVVTLWLIPGFFYHLDPLLQLWRHKYGDVVEAQEQCLTVAYCYLAAVGWCLLWAWIPWRPAKVTYWKEEVVGVEVGGVRRSEVKEREYHVTEHYEIKFQPVMEGRRRWPCGFDAV</sequence>
<dbReference type="Proteomes" id="UP001172684">
    <property type="component" value="Unassembled WGS sequence"/>
</dbReference>
<keyword evidence="1" id="KW-1133">Transmembrane helix</keyword>
<dbReference type="EMBL" id="JAPDRL010000060">
    <property type="protein sequence ID" value="KAJ9661079.1"/>
    <property type="molecule type" value="Genomic_DNA"/>
</dbReference>
<keyword evidence="1" id="KW-0812">Transmembrane</keyword>
<feature type="transmembrane region" description="Helical" evidence="1">
    <location>
        <begin position="140"/>
        <end position="161"/>
    </location>
</feature>
<gene>
    <name evidence="2" type="ORF">H2201_006628</name>
</gene>
<evidence type="ECO:0000313" key="3">
    <source>
        <dbReference type="Proteomes" id="UP001172684"/>
    </source>
</evidence>
<keyword evidence="1" id="KW-0472">Membrane</keyword>
<feature type="transmembrane region" description="Helical" evidence="1">
    <location>
        <begin position="182"/>
        <end position="202"/>
    </location>
</feature>
<keyword evidence="3" id="KW-1185">Reference proteome</keyword>
<evidence type="ECO:0000256" key="1">
    <source>
        <dbReference type="SAM" id="Phobius"/>
    </source>
</evidence>